<dbReference type="AlphaFoldDB" id="A0A1X0DBK3"/>
<protein>
    <submittedName>
        <fullName evidence="1">Uncharacterized protein</fullName>
    </submittedName>
</protein>
<reference evidence="1 2" key="1">
    <citation type="submission" date="2016-12" db="EMBL/GenBank/DDBJ databases">
        <title>The new phylogeny of genus Mycobacterium.</title>
        <authorList>
            <person name="Tortoli E."/>
            <person name="Trovato A."/>
            <person name="Cirillo D.M."/>
        </authorList>
    </citation>
    <scope>NUCLEOTIDE SEQUENCE [LARGE SCALE GENOMIC DNA]</scope>
    <source>
        <strain evidence="1 2">DSM 45130</strain>
    </source>
</reference>
<comment type="caution">
    <text evidence="1">The sequence shown here is derived from an EMBL/GenBank/DDBJ whole genome shotgun (WGS) entry which is preliminary data.</text>
</comment>
<keyword evidence="2" id="KW-1185">Reference proteome</keyword>
<accession>A0A1X0DBK3</accession>
<dbReference type="Proteomes" id="UP000192801">
    <property type="component" value="Unassembled WGS sequence"/>
</dbReference>
<evidence type="ECO:0000313" key="1">
    <source>
        <dbReference type="EMBL" id="ORA69552.1"/>
    </source>
</evidence>
<proteinExistence type="predicted"/>
<evidence type="ECO:0000313" key="2">
    <source>
        <dbReference type="Proteomes" id="UP000192801"/>
    </source>
</evidence>
<dbReference type="EMBL" id="MVHS01000031">
    <property type="protein sequence ID" value="ORA69552.1"/>
    <property type="molecule type" value="Genomic_DNA"/>
</dbReference>
<gene>
    <name evidence="1" type="ORF">BST26_13255</name>
</gene>
<sequence length="156" mass="17274">MLTLAAVVGDVEQITASHAQYSEAPATWRIWALTRSGLTQVEATFDADRYDAIEDRQRRQPRTVSKPPVEPKALTARMLPLRTASSFAVMRVYHHSGVGPIGDFAEDFTPLEIEIGFGRSSVSVGIDTMFDDQAKRERWEEFVSAARQAVMTGGSE</sequence>
<organism evidence="1 2">
    <name type="scientific">Mycolicibacterium insubricum</name>
    <dbReference type="NCBI Taxonomy" id="444597"/>
    <lineage>
        <taxon>Bacteria</taxon>
        <taxon>Bacillati</taxon>
        <taxon>Actinomycetota</taxon>
        <taxon>Actinomycetes</taxon>
        <taxon>Mycobacteriales</taxon>
        <taxon>Mycobacteriaceae</taxon>
        <taxon>Mycolicibacterium</taxon>
    </lineage>
</organism>
<name>A0A1X0DBK3_9MYCO</name>